<dbReference type="GO" id="GO:0043495">
    <property type="term" value="F:protein-membrane adaptor activity"/>
    <property type="evidence" value="ECO:0007669"/>
    <property type="project" value="TreeGrafter"/>
</dbReference>
<evidence type="ECO:0000256" key="7">
    <source>
        <dbReference type="SAM" id="Phobius"/>
    </source>
</evidence>
<dbReference type="GO" id="GO:0071816">
    <property type="term" value="P:tail-anchored membrane protein insertion into ER membrane"/>
    <property type="evidence" value="ECO:0007669"/>
    <property type="project" value="InterPro"/>
</dbReference>
<evidence type="ECO:0000313" key="8">
    <source>
        <dbReference type="EMBL" id="CAG8480391.1"/>
    </source>
</evidence>
<evidence type="ECO:0000256" key="2">
    <source>
        <dbReference type="ARBA" id="ARBA00010799"/>
    </source>
</evidence>
<dbReference type="Proteomes" id="UP000789706">
    <property type="component" value="Unassembled WGS sequence"/>
</dbReference>
<name>A0A9N8WD55_9GLOM</name>
<feature type="transmembrane region" description="Helical" evidence="7">
    <location>
        <begin position="135"/>
        <end position="160"/>
    </location>
</feature>
<dbReference type="AlphaFoldDB" id="A0A9N8WD55"/>
<comment type="similarity">
    <text evidence="2">Belongs to the WRB/GET1 family.</text>
</comment>
<feature type="transmembrane region" description="Helical" evidence="7">
    <location>
        <begin position="16"/>
        <end position="37"/>
    </location>
</feature>
<evidence type="ECO:0000313" key="9">
    <source>
        <dbReference type="Proteomes" id="UP000789706"/>
    </source>
</evidence>
<keyword evidence="3 7" id="KW-0812">Transmembrane</keyword>
<evidence type="ECO:0000256" key="3">
    <source>
        <dbReference type="ARBA" id="ARBA00022692"/>
    </source>
</evidence>
<dbReference type="Pfam" id="PF04420">
    <property type="entry name" value="CHD5"/>
    <property type="match status" value="1"/>
</dbReference>
<dbReference type="PANTHER" id="PTHR42650:SF1">
    <property type="entry name" value="GUIDED ENTRY OF TAIL-ANCHORED PROTEINS FACTOR 1"/>
    <property type="match status" value="1"/>
</dbReference>
<protein>
    <submittedName>
        <fullName evidence="8">926_t:CDS:1</fullName>
    </submittedName>
</protein>
<keyword evidence="6 7" id="KW-0472">Membrane</keyword>
<organism evidence="8 9">
    <name type="scientific">Diversispora eburnea</name>
    <dbReference type="NCBI Taxonomy" id="1213867"/>
    <lineage>
        <taxon>Eukaryota</taxon>
        <taxon>Fungi</taxon>
        <taxon>Fungi incertae sedis</taxon>
        <taxon>Mucoromycota</taxon>
        <taxon>Glomeromycotina</taxon>
        <taxon>Glomeromycetes</taxon>
        <taxon>Diversisporales</taxon>
        <taxon>Diversisporaceae</taxon>
        <taxon>Diversispora</taxon>
    </lineage>
</organism>
<dbReference type="EMBL" id="CAJVPK010000236">
    <property type="protein sequence ID" value="CAG8480391.1"/>
    <property type="molecule type" value="Genomic_DNA"/>
</dbReference>
<dbReference type="InterPro" id="IPR029012">
    <property type="entry name" value="Helix_hairpin_bin_sf"/>
</dbReference>
<keyword evidence="5 7" id="KW-1133">Transmembrane helix</keyword>
<comment type="caution">
    <text evidence="8">The sequence shown here is derived from an EMBL/GenBank/DDBJ whole genome shotgun (WGS) entry which is preliminary data.</text>
</comment>
<dbReference type="PANTHER" id="PTHR42650">
    <property type="entry name" value="TAIL-ANCHORED PROTEIN INSERTION RECEPTOR WRB"/>
    <property type="match status" value="1"/>
</dbReference>
<dbReference type="OrthoDB" id="69461at2759"/>
<dbReference type="Gene3D" id="1.10.287.660">
    <property type="entry name" value="Helix hairpin bin"/>
    <property type="match status" value="1"/>
</dbReference>
<dbReference type="GO" id="GO:0005789">
    <property type="term" value="C:endoplasmic reticulum membrane"/>
    <property type="evidence" value="ECO:0007669"/>
    <property type="project" value="UniProtKB-SubCell"/>
</dbReference>
<evidence type="ECO:0000256" key="5">
    <source>
        <dbReference type="ARBA" id="ARBA00022989"/>
    </source>
</evidence>
<sequence>MSLAFSIATIVLISEFVLWFGYSSLASLVYTIYLNTFQKEILIKQRKIKKEILNVKHDLARTSSQDQFAKWAKLRRKLDSKLSELEKLTTSLGFLKTTFEIKCTTFLWAIINGSQTLMVLWYFSTPVFYLPDKWFSPVTFTLSLPFAPSGSVSVLVWFLVCRKVLKRVIITFPIYHKYVPDIVKKNVTEFFHWCNNKLGINLPFVVEESGPRISGLVLEQLLS</sequence>
<keyword evidence="4" id="KW-0256">Endoplasmic reticulum</keyword>
<dbReference type="GO" id="GO:0043529">
    <property type="term" value="C:GET complex"/>
    <property type="evidence" value="ECO:0007669"/>
    <property type="project" value="TreeGrafter"/>
</dbReference>
<feature type="transmembrane region" description="Helical" evidence="7">
    <location>
        <begin position="105"/>
        <end position="123"/>
    </location>
</feature>
<dbReference type="InterPro" id="IPR028945">
    <property type="entry name" value="Get1"/>
</dbReference>
<gene>
    <name evidence="8" type="ORF">DEBURN_LOCUS3626</name>
</gene>
<keyword evidence="9" id="KW-1185">Reference proteome</keyword>
<accession>A0A9N8WD55</accession>
<proteinExistence type="inferred from homology"/>
<evidence type="ECO:0000256" key="6">
    <source>
        <dbReference type="ARBA" id="ARBA00023136"/>
    </source>
</evidence>
<comment type="subcellular location">
    <subcellularLocation>
        <location evidence="1">Endoplasmic reticulum membrane</location>
        <topology evidence="1">Multi-pass membrane protein</topology>
    </subcellularLocation>
</comment>
<evidence type="ECO:0000256" key="1">
    <source>
        <dbReference type="ARBA" id="ARBA00004477"/>
    </source>
</evidence>
<evidence type="ECO:0000256" key="4">
    <source>
        <dbReference type="ARBA" id="ARBA00022824"/>
    </source>
</evidence>
<reference evidence="8" key="1">
    <citation type="submission" date="2021-06" db="EMBL/GenBank/DDBJ databases">
        <authorList>
            <person name="Kallberg Y."/>
            <person name="Tangrot J."/>
            <person name="Rosling A."/>
        </authorList>
    </citation>
    <scope>NUCLEOTIDE SEQUENCE</scope>
    <source>
        <strain evidence="8">AZ414A</strain>
    </source>
</reference>